<feature type="transmembrane region" description="Helical" evidence="6">
    <location>
        <begin position="229"/>
        <end position="253"/>
    </location>
</feature>
<protein>
    <submittedName>
        <fullName evidence="7">Uncharacterized protein</fullName>
    </submittedName>
</protein>
<dbReference type="Proteomes" id="UP001279734">
    <property type="component" value="Unassembled WGS sequence"/>
</dbReference>
<evidence type="ECO:0000256" key="1">
    <source>
        <dbReference type="ARBA" id="ARBA00004141"/>
    </source>
</evidence>
<keyword evidence="8" id="KW-1185">Reference proteome</keyword>
<evidence type="ECO:0000256" key="4">
    <source>
        <dbReference type="ARBA" id="ARBA00022989"/>
    </source>
</evidence>
<evidence type="ECO:0000313" key="7">
    <source>
        <dbReference type="EMBL" id="GMH18882.1"/>
    </source>
</evidence>
<evidence type="ECO:0000256" key="3">
    <source>
        <dbReference type="ARBA" id="ARBA00022692"/>
    </source>
</evidence>
<feature type="transmembrane region" description="Helical" evidence="6">
    <location>
        <begin position="84"/>
        <end position="103"/>
    </location>
</feature>
<keyword evidence="4 6" id="KW-1133">Transmembrane helix</keyword>
<accession>A0AAD3XVB2</accession>
<feature type="transmembrane region" description="Helical" evidence="6">
    <location>
        <begin position="115"/>
        <end position="131"/>
    </location>
</feature>
<name>A0AAD3XVB2_NEPGR</name>
<proteinExistence type="inferred from homology"/>
<dbReference type="PANTHER" id="PTHR47830:SF2">
    <property type="entry name" value="PROTEIN, PUTATIVE-RELATED"/>
    <property type="match status" value="1"/>
</dbReference>
<comment type="subcellular location">
    <subcellularLocation>
        <location evidence="1">Membrane</location>
        <topology evidence="1">Multi-pass membrane protein</topology>
    </subcellularLocation>
</comment>
<feature type="transmembrane region" description="Helical" evidence="6">
    <location>
        <begin position="143"/>
        <end position="163"/>
    </location>
</feature>
<dbReference type="EMBL" id="BSYO01000019">
    <property type="protein sequence ID" value="GMH18882.1"/>
    <property type="molecule type" value="Genomic_DNA"/>
</dbReference>
<organism evidence="7 8">
    <name type="scientific">Nepenthes gracilis</name>
    <name type="common">Slender pitcher plant</name>
    <dbReference type="NCBI Taxonomy" id="150966"/>
    <lineage>
        <taxon>Eukaryota</taxon>
        <taxon>Viridiplantae</taxon>
        <taxon>Streptophyta</taxon>
        <taxon>Embryophyta</taxon>
        <taxon>Tracheophyta</taxon>
        <taxon>Spermatophyta</taxon>
        <taxon>Magnoliopsida</taxon>
        <taxon>eudicotyledons</taxon>
        <taxon>Gunneridae</taxon>
        <taxon>Pentapetalae</taxon>
        <taxon>Caryophyllales</taxon>
        <taxon>Nepenthaceae</taxon>
        <taxon>Nepenthes</taxon>
    </lineage>
</organism>
<reference evidence="7" key="1">
    <citation type="submission" date="2023-05" db="EMBL/GenBank/DDBJ databases">
        <title>Nepenthes gracilis genome sequencing.</title>
        <authorList>
            <person name="Fukushima K."/>
        </authorList>
    </citation>
    <scope>NUCLEOTIDE SEQUENCE</scope>
    <source>
        <strain evidence="7">SING2019-196</strain>
    </source>
</reference>
<dbReference type="AlphaFoldDB" id="A0AAD3XVB2"/>
<evidence type="ECO:0000256" key="6">
    <source>
        <dbReference type="SAM" id="Phobius"/>
    </source>
</evidence>
<evidence type="ECO:0000256" key="2">
    <source>
        <dbReference type="ARBA" id="ARBA00006948"/>
    </source>
</evidence>
<dbReference type="GO" id="GO:0016020">
    <property type="term" value="C:membrane"/>
    <property type="evidence" value="ECO:0007669"/>
    <property type="project" value="UniProtKB-SubCell"/>
</dbReference>
<dbReference type="InterPro" id="IPR006904">
    <property type="entry name" value="DUF716"/>
</dbReference>
<dbReference type="PANTHER" id="PTHR47830">
    <property type="entry name" value="OS11G0534100 PROTEIN"/>
    <property type="match status" value="1"/>
</dbReference>
<keyword evidence="5 6" id="KW-0472">Membrane</keyword>
<sequence>MGSLATHLSTFLFLFPIGLRRLLCSSSLYLQNPSHFRSKPWFLSHHKWKNVDLYALLVALPIASFSDIFLFLSIPGDPTYRFSFIKQSAVILLFWALLILIILRESVDTPLINESFLFLLAGISFVVDYWMSESGFTGVSSIVYELLGGLTLVCACSCLYLSIWPAAFLAEFFLGSGITFKGTWMLQAGLSLYTDVFVLKGCGKMSVLPGQDKADVKCDLKEDSLRGIALMNLLFIGHAIGVLVIVFGSFCLLSSNQNLRYGEASGRLLAELESDPVLRPPLPELEMD</sequence>
<dbReference type="Pfam" id="PF04819">
    <property type="entry name" value="DUF716"/>
    <property type="match status" value="1"/>
</dbReference>
<feature type="transmembrane region" description="Helical" evidence="6">
    <location>
        <begin position="53"/>
        <end position="72"/>
    </location>
</feature>
<evidence type="ECO:0000313" key="8">
    <source>
        <dbReference type="Proteomes" id="UP001279734"/>
    </source>
</evidence>
<comment type="caution">
    <text evidence="7">The sequence shown here is derived from an EMBL/GenBank/DDBJ whole genome shotgun (WGS) entry which is preliminary data.</text>
</comment>
<evidence type="ECO:0000256" key="5">
    <source>
        <dbReference type="ARBA" id="ARBA00023136"/>
    </source>
</evidence>
<comment type="similarity">
    <text evidence="2">Belongs to the TMEM45 family.</text>
</comment>
<gene>
    <name evidence="7" type="ORF">Nepgr_020723</name>
</gene>
<keyword evidence="3 6" id="KW-0812">Transmembrane</keyword>